<dbReference type="Proteomes" id="UP000030746">
    <property type="component" value="Unassembled WGS sequence"/>
</dbReference>
<dbReference type="PANTHER" id="PTHR24252:SF7">
    <property type="entry name" value="HYALIN"/>
    <property type="match status" value="1"/>
</dbReference>
<keyword evidence="1" id="KW-1015">Disulfide bond</keyword>
<dbReference type="FunFam" id="2.40.10.10:FF:000002">
    <property type="entry name" value="Transmembrane protease serine"/>
    <property type="match status" value="1"/>
</dbReference>
<feature type="chain" id="PRO_5004718590" description="Peptidase S1 domain-containing protein" evidence="3">
    <location>
        <begin position="18"/>
        <end position="275"/>
    </location>
</feature>
<gene>
    <name evidence="5" type="ORF">LOTGIDRAFT_175074</name>
</gene>
<dbReference type="CTD" id="20243007"/>
<evidence type="ECO:0000256" key="2">
    <source>
        <dbReference type="ARBA" id="ARBA00024195"/>
    </source>
</evidence>
<dbReference type="GO" id="GO:0006508">
    <property type="term" value="P:proteolysis"/>
    <property type="evidence" value="ECO:0007669"/>
    <property type="project" value="InterPro"/>
</dbReference>
<accession>V4AG62</accession>
<dbReference type="InterPro" id="IPR009003">
    <property type="entry name" value="Peptidase_S1_PA"/>
</dbReference>
<dbReference type="SMART" id="SM00020">
    <property type="entry name" value="Tryp_SPc"/>
    <property type="match status" value="1"/>
</dbReference>
<name>V4AG62_LOTGI</name>
<dbReference type="SUPFAM" id="SSF50494">
    <property type="entry name" value="Trypsin-like serine proteases"/>
    <property type="match status" value="1"/>
</dbReference>
<dbReference type="GO" id="GO:0004252">
    <property type="term" value="F:serine-type endopeptidase activity"/>
    <property type="evidence" value="ECO:0007669"/>
    <property type="project" value="InterPro"/>
</dbReference>
<dbReference type="PROSITE" id="PS50240">
    <property type="entry name" value="TRYPSIN_DOM"/>
    <property type="match status" value="1"/>
</dbReference>
<keyword evidence="6" id="KW-1185">Reference proteome</keyword>
<evidence type="ECO:0000313" key="6">
    <source>
        <dbReference type="Proteomes" id="UP000030746"/>
    </source>
</evidence>
<protein>
    <recommendedName>
        <fullName evidence="4">Peptidase S1 domain-containing protein</fullName>
    </recommendedName>
</protein>
<dbReference type="AlphaFoldDB" id="V4AG62"/>
<dbReference type="PANTHER" id="PTHR24252">
    <property type="entry name" value="ACROSIN-RELATED"/>
    <property type="match status" value="1"/>
</dbReference>
<dbReference type="Pfam" id="PF00089">
    <property type="entry name" value="Trypsin"/>
    <property type="match status" value="1"/>
</dbReference>
<dbReference type="RefSeq" id="XP_009053457.1">
    <property type="nucleotide sequence ID" value="XM_009055209.1"/>
</dbReference>
<keyword evidence="3" id="KW-0732">Signal</keyword>
<dbReference type="FunFam" id="2.40.10.10:FF:000068">
    <property type="entry name" value="transmembrane protease serine 2"/>
    <property type="match status" value="1"/>
</dbReference>
<feature type="signal peptide" evidence="3">
    <location>
        <begin position="1"/>
        <end position="17"/>
    </location>
</feature>
<dbReference type="STRING" id="225164.V4AG62"/>
<dbReference type="InterPro" id="IPR001254">
    <property type="entry name" value="Trypsin_dom"/>
</dbReference>
<organism evidence="5 6">
    <name type="scientific">Lottia gigantea</name>
    <name type="common">Giant owl limpet</name>
    <dbReference type="NCBI Taxonomy" id="225164"/>
    <lineage>
        <taxon>Eukaryota</taxon>
        <taxon>Metazoa</taxon>
        <taxon>Spiralia</taxon>
        <taxon>Lophotrochozoa</taxon>
        <taxon>Mollusca</taxon>
        <taxon>Gastropoda</taxon>
        <taxon>Patellogastropoda</taxon>
        <taxon>Lottioidea</taxon>
        <taxon>Lottiidae</taxon>
        <taxon>Lottia</taxon>
    </lineage>
</organism>
<dbReference type="CDD" id="cd00190">
    <property type="entry name" value="Tryp_SPc"/>
    <property type="match status" value="1"/>
</dbReference>
<evidence type="ECO:0000313" key="5">
    <source>
        <dbReference type="EMBL" id="ESO95862.1"/>
    </source>
</evidence>
<sequence length="275" mass="30444">MTPVCMLFCLVGTQLVAEDCGIANGPAVNQLIVGGTEVHPRYKWPWVGMLIRRGIFWCAGSLIQNQHSDYFFITTAHCVDNIPADEFIIKLGSHFNSETIVEPDRQYLQVDNITTHPNFDSNTFENDIGILQVKNTTEIPLYNDTIRPICWANQNHVPLEFCTVVGWGALFEGGSESETLQEAVKPILDDTQCTQQLGSSNFKPDSMLCSGVDNGGIDTCTRDSGGPFFCHRHGHWQLVGITSFGLNGCGRPNSPGVYTDCWDLKPWVESVINSV</sequence>
<proteinExistence type="inferred from homology"/>
<evidence type="ECO:0000256" key="3">
    <source>
        <dbReference type="SAM" id="SignalP"/>
    </source>
</evidence>
<dbReference type="KEGG" id="lgi:LOTGIDRAFT_175074"/>
<dbReference type="OrthoDB" id="9425590at2759"/>
<dbReference type="InterPro" id="IPR043504">
    <property type="entry name" value="Peptidase_S1_PA_chymotrypsin"/>
</dbReference>
<dbReference type="Gene3D" id="2.40.10.10">
    <property type="entry name" value="Trypsin-like serine proteases"/>
    <property type="match status" value="1"/>
</dbReference>
<comment type="similarity">
    <text evidence="2">Belongs to the peptidase S1 family. CLIP subfamily.</text>
</comment>
<evidence type="ECO:0000256" key="1">
    <source>
        <dbReference type="ARBA" id="ARBA00023157"/>
    </source>
</evidence>
<dbReference type="GeneID" id="20243007"/>
<reference evidence="5 6" key="1">
    <citation type="journal article" date="2013" name="Nature">
        <title>Insights into bilaterian evolution from three spiralian genomes.</title>
        <authorList>
            <person name="Simakov O."/>
            <person name="Marletaz F."/>
            <person name="Cho S.J."/>
            <person name="Edsinger-Gonzales E."/>
            <person name="Havlak P."/>
            <person name="Hellsten U."/>
            <person name="Kuo D.H."/>
            <person name="Larsson T."/>
            <person name="Lv J."/>
            <person name="Arendt D."/>
            <person name="Savage R."/>
            <person name="Osoegawa K."/>
            <person name="de Jong P."/>
            <person name="Grimwood J."/>
            <person name="Chapman J.A."/>
            <person name="Shapiro H."/>
            <person name="Aerts A."/>
            <person name="Otillar R.P."/>
            <person name="Terry A.Y."/>
            <person name="Boore J.L."/>
            <person name="Grigoriev I.V."/>
            <person name="Lindberg D.R."/>
            <person name="Seaver E.C."/>
            <person name="Weisblat D.A."/>
            <person name="Putnam N.H."/>
            <person name="Rokhsar D.S."/>
        </authorList>
    </citation>
    <scope>NUCLEOTIDE SEQUENCE [LARGE SCALE GENOMIC DNA]</scope>
</reference>
<dbReference type="OMA" id="VPINTIC"/>
<dbReference type="EMBL" id="KB201602">
    <property type="protein sequence ID" value="ESO95862.1"/>
    <property type="molecule type" value="Genomic_DNA"/>
</dbReference>
<feature type="domain" description="Peptidase S1" evidence="4">
    <location>
        <begin position="32"/>
        <end position="273"/>
    </location>
</feature>
<dbReference type="HOGENOM" id="CLU_006842_0_4_1"/>
<evidence type="ECO:0000259" key="4">
    <source>
        <dbReference type="PROSITE" id="PS50240"/>
    </source>
</evidence>